<dbReference type="GO" id="GO:0005634">
    <property type="term" value="C:nucleus"/>
    <property type="evidence" value="ECO:0007669"/>
    <property type="project" value="TreeGrafter"/>
</dbReference>
<dbReference type="InterPro" id="IPR005645">
    <property type="entry name" value="FSH-like_dom"/>
</dbReference>
<organism evidence="4 5">
    <name type="scientific">Scytalidium lignicola</name>
    <name type="common">Hyphomycete</name>
    <dbReference type="NCBI Taxonomy" id="5539"/>
    <lineage>
        <taxon>Eukaryota</taxon>
        <taxon>Fungi</taxon>
        <taxon>Dikarya</taxon>
        <taxon>Ascomycota</taxon>
        <taxon>Pezizomycotina</taxon>
        <taxon>Leotiomycetes</taxon>
        <taxon>Leotiomycetes incertae sedis</taxon>
        <taxon>Scytalidium</taxon>
    </lineage>
</organism>
<proteinExistence type="predicted"/>
<dbReference type="STRING" id="5539.A0A3E2HFK6"/>
<feature type="compositionally biased region" description="Basic and acidic residues" evidence="2">
    <location>
        <begin position="166"/>
        <end position="193"/>
    </location>
</feature>
<dbReference type="GO" id="GO:0005737">
    <property type="term" value="C:cytoplasm"/>
    <property type="evidence" value="ECO:0007669"/>
    <property type="project" value="TreeGrafter"/>
</dbReference>
<gene>
    <name evidence="4" type="ORF">B7463_g4121</name>
</gene>
<protein>
    <recommendedName>
        <fullName evidence="3">Serine hydrolase domain-containing protein</fullName>
    </recommendedName>
</protein>
<feature type="region of interest" description="Disordered" evidence="2">
    <location>
        <begin position="163"/>
        <end position="193"/>
    </location>
</feature>
<dbReference type="Gene3D" id="3.40.50.1820">
    <property type="entry name" value="alpha/beta hydrolase"/>
    <property type="match status" value="1"/>
</dbReference>
<dbReference type="Pfam" id="PF03959">
    <property type="entry name" value="FSH1"/>
    <property type="match status" value="1"/>
</dbReference>
<dbReference type="SUPFAM" id="SSF53474">
    <property type="entry name" value="alpha/beta-Hydrolases"/>
    <property type="match status" value="1"/>
</dbReference>
<keyword evidence="5" id="KW-1185">Reference proteome</keyword>
<evidence type="ECO:0000259" key="3">
    <source>
        <dbReference type="Pfam" id="PF03959"/>
    </source>
</evidence>
<dbReference type="AlphaFoldDB" id="A0A3E2HFK6"/>
<evidence type="ECO:0000313" key="4">
    <source>
        <dbReference type="EMBL" id="RFU32206.1"/>
    </source>
</evidence>
<evidence type="ECO:0000313" key="5">
    <source>
        <dbReference type="Proteomes" id="UP000258309"/>
    </source>
</evidence>
<feature type="domain" description="Serine hydrolase" evidence="3">
    <location>
        <begin position="1"/>
        <end position="263"/>
    </location>
</feature>
<comment type="caution">
    <text evidence="4">The sequence shown here is derived from an EMBL/GenBank/DDBJ whole genome shotgun (WGS) entry which is preliminary data.</text>
</comment>
<dbReference type="EMBL" id="NCSJ02000059">
    <property type="protein sequence ID" value="RFU32206.1"/>
    <property type="molecule type" value="Genomic_DNA"/>
</dbReference>
<evidence type="ECO:0000256" key="2">
    <source>
        <dbReference type="SAM" id="MobiDB-lite"/>
    </source>
</evidence>
<dbReference type="Proteomes" id="UP000258309">
    <property type="component" value="Unassembled WGS sequence"/>
</dbReference>
<feature type="non-terminal residue" evidence="4">
    <location>
        <position position="286"/>
    </location>
</feature>
<accession>A0A3E2HFK6</accession>
<dbReference type="GO" id="GO:0016787">
    <property type="term" value="F:hydrolase activity"/>
    <property type="evidence" value="ECO:0007669"/>
    <property type="project" value="UniProtKB-KW"/>
</dbReference>
<dbReference type="InterPro" id="IPR029058">
    <property type="entry name" value="AB_hydrolase_fold"/>
</dbReference>
<dbReference type="PANTHER" id="PTHR48070">
    <property type="entry name" value="ESTERASE OVCA2"/>
    <property type="match status" value="1"/>
</dbReference>
<name>A0A3E2HFK6_SCYLI</name>
<dbReference type="GO" id="GO:0019748">
    <property type="term" value="P:secondary metabolic process"/>
    <property type="evidence" value="ECO:0007669"/>
    <property type="project" value="TreeGrafter"/>
</dbReference>
<dbReference type="InterPro" id="IPR050593">
    <property type="entry name" value="LovG"/>
</dbReference>
<dbReference type="OrthoDB" id="2094269at2759"/>
<reference evidence="4 5" key="1">
    <citation type="submission" date="2018-05" db="EMBL/GenBank/DDBJ databases">
        <title>Draft genome sequence of Scytalidium lignicola DSM 105466, a ubiquitous saprotrophic fungus.</title>
        <authorList>
            <person name="Buettner E."/>
            <person name="Gebauer A.M."/>
            <person name="Hofrichter M."/>
            <person name="Liers C."/>
            <person name="Kellner H."/>
        </authorList>
    </citation>
    <scope>NUCLEOTIDE SEQUENCE [LARGE SCALE GENOMIC DNA]</scope>
    <source>
        <strain evidence="4 5">DSM 105466</strain>
    </source>
</reference>
<evidence type="ECO:0000256" key="1">
    <source>
        <dbReference type="ARBA" id="ARBA00022801"/>
    </source>
</evidence>
<dbReference type="OMA" id="LHGHGTS"/>
<sequence>MRILCLHGAGTSAKIFESQTSSFRSNLDPKRFQFDFVSGPYPASPAPSIDLFFDPPYYVFWREPDAPSVKAAIKWLYELLERRGPYDAVMGFSQGCFLTSALLLYHAHERPNEPLPFKGAMFICGGVSLPILSDMGYQVSEEAMKISEQTVKQLHATASSISDLVRAPRDPDAPKRGLWDDPNGRTHDSEAGFPSDRRNIFGLDFTAFPKDFSIKIPTVHIVGAKDPRYPAGVQLAHFCDEGVSGSNRKTYDHGSGHDIPRTTIVSASIASLMRWLEEMVMDEKSA</sequence>
<feature type="non-terminal residue" evidence="4">
    <location>
        <position position="1"/>
    </location>
</feature>
<keyword evidence="1" id="KW-0378">Hydrolase</keyword>
<dbReference type="PANTHER" id="PTHR48070:SF7">
    <property type="entry name" value="SERINE HYDROLASE FSH DOMAIN-CONTAINING PROTEIN-RELATED"/>
    <property type="match status" value="1"/>
</dbReference>